<dbReference type="InterPro" id="IPR025975">
    <property type="entry name" value="Polysacc_lyase"/>
</dbReference>
<evidence type="ECO:0000259" key="3">
    <source>
        <dbReference type="Pfam" id="PF16841"/>
    </source>
</evidence>
<evidence type="ECO:0000256" key="2">
    <source>
        <dbReference type="SAM" id="SignalP"/>
    </source>
</evidence>
<dbReference type="Gene3D" id="2.60.120.200">
    <property type="match status" value="1"/>
</dbReference>
<name>A0A6J4RAY5_9ACTN</name>
<protein>
    <recommendedName>
        <fullName evidence="3">Carbohydrate binding module xylan-binding domain-containing protein</fullName>
    </recommendedName>
</protein>
<sequence>MSRTARLRAAEALRRPSLTFATTAAVLAMAPATALASTAVQAETLRLSSTSVGAVISDSAASGGKALNLWSNGSASKSVLVADKSVKLVARARGKQCSGAPSMSVYVDGTRRILASVSATSYASYSANLTLGAGTHTVKVAFTNDYKSSSCDRNLIVDSVTLQSPTVAPAPTPVATATPAPTPVATATPAPTPVATATPAPIPTPTPTPEPVLSGTGTTAPAPTLAPDYDAAWGTADYSNGAIGPFKAAIHRERISIVSDPAGLGRKVAKFTVYDSDTGPTENPRAQLELPRFIDAGEEIWQGLSIYYPANFPTQVSSSSGGSFITHTSMAAPPHAGTAAVSFGSYGGTYKFGARLAGSGTYGWSTAPQRGVWQDFVIRMKIGTGSNGFLEMWHNTGAGLVKQKMSATGPGGTIGTVSADGYRWIGTTNDPTSQTPPLDSRLALYYKKGMYGQSNPLTVYYGPAKWRVRRSGESDAALLATVDPGSHTR</sequence>
<feature type="region of interest" description="Disordered" evidence="1">
    <location>
        <begin position="167"/>
        <end position="193"/>
    </location>
</feature>
<dbReference type="AlphaFoldDB" id="A0A6J4RAY5"/>
<feature type="chain" id="PRO_5027025601" description="Carbohydrate binding module xylan-binding domain-containing protein" evidence="2">
    <location>
        <begin position="37"/>
        <end position="489"/>
    </location>
</feature>
<evidence type="ECO:0000313" key="4">
    <source>
        <dbReference type="EMBL" id="CAA9465178.1"/>
    </source>
</evidence>
<evidence type="ECO:0000256" key="1">
    <source>
        <dbReference type="SAM" id="MobiDB-lite"/>
    </source>
</evidence>
<accession>A0A6J4RAY5</accession>
<feature type="domain" description="Carbohydrate binding module xylan-binding" evidence="3">
    <location>
        <begin position="88"/>
        <end position="174"/>
    </location>
</feature>
<feature type="signal peptide" evidence="2">
    <location>
        <begin position="1"/>
        <end position="36"/>
    </location>
</feature>
<gene>
    <name evidence="4" type="ORF">AVDCRST_MAG38-771</name>
</gene>
<organism evidence="4">
    <name type="scientific">uncultured Solirubrobacteraceae bacterium</name>
    <dbReference type="NCBI Taxonomy" id="1162706"/>
    <lineage>
        <taxon>Bacteria</taxon>
        <taxon>Bacillati</taxon>
        <taxon>Actinomycetota</taxon>
        <taxon>Thermoleophilia</taxon>
        <taxon>Solirubrobacterales</taxon>
        <taxon>Solirubrobacteraceae</taxon>
        <taxon>environmental samples</taxon>
    </lineage>
</organism>
<dbReference type="Pfam" id="PF14099">
    <property type="entry name" value="Polysacc_lyase"/>
    <property type="match status" value="1"/>
</dbReference>
<reference evidence="4" key="1">
    <citation type="submission" date="2020-02" db="EMBL/GenBank/DDBJ databases">
        <authorList>
            <person name="Meier V. D."/>
        </authorList>
    </citation>
    <scope>NUCLEOTIDE SEQUENCE</scope>
    <source>
        <strain evidence="4">AVDCRST_MAG38</strain>
    </source>
</reference>
<dbReference type="Pfam" id="PF16841">
    <property type="entry name" value="CBM60"/>
    <property type="match status" value="1"/>
</dbReference>
<dbReference type="InterPro" id="IPR031768">
    <property type="entry name" value="CBM60_xylan-bd"/>
</dbReference>
<keyword evidence="2" id="KW-0732">Signal</keyword>
<dbReference type="Gene3D" id="2.60.60.40">
    <property type="match status" value="1"/>
</dbReference>
<dbReference type="SUPFAM" id="SSF49785">
    <property type="entry name" value="Galactose-binding domain-like"/>
    <property type="match status" value="1"/>
</dbReference>
<proteinExistence type="predicted"/>
<dbReference type="EMBL" id="CADCVJ010000040">
    <property type="protein sequence ID" value="CAA9465178.1"/>
    <property type="molecule type" value="Genomic_DNA"/>
</dbReference>
<dbReference type="InterPro" id="IPR008979">
    <property type="entry name" value="Galactose-bd-like_sf"/>
</dbReference>